<evidence type="ECO:0000256" key="1">
    <source>
        <dbReference type="SAM" id="Phobius"/>
    </source>
</evidence>
<proteinExistence type="predicted"/>
<reference evidence="3 4" key="1">
    <citation type="submission" date="2020-02" db="EMBL/GenBank/DDBJ databases">
        <authorList>
            <person name="Ma Q."/>
            <person name="Huang Y."/>
            <person name="Song X."/>
            <person name="Pei D."/>
        </authorList>
    </citation>
    <scope>NUCLEOTIDE SEQUENCE [LARGE SCALE GENOMIC DNA]</scope>
    <source>
        <strain evidence="3">Sxm20200214</strain>
        <tissue evidence="3">Leaf</tissue>
    </source>
</reference>
<protein>
    <recommendedName>
        <fullName evidence="2">Cation-transporting P-type ATPase C-terminal domain-containing protein</fullName>
    </recommendedName>
</protein>
<feature type="domain" description="Cation-transporting P-type ATPase C-terminal" evidence="2">
    <location>
        <begin position="2"/>
        <end position="51"/>
    </location>
</feature>
<accession>A0A8X8B776</accession>
<keyword evidence="4" id="KW-1185">Reference proteome</keyword>
<organism evidence="3 4">
    <name type="scientific">Brassica carinata</name>
    <name type="common">Ethiopian mustard</name>
    <name type="synonym">Abyssinian cabbage</name>
    <dbReference type="NCBI Taxonomy" id="52824"/>
    <lineage>
        <taxon>Eukaryota</taxon>
        <taxon>Viridiplantae</taxon>
        <taxon>Streptophyta</taxon>
        <taxon>Embryophyta</taxon>
        <taxon>Tracheophyta</taxon>
        <taxon>Spermatophyta</taxon>
        <taxon>Magnoliopsida</taxon>
        <taxon>eudicotyledons</taxon>
        <taxon>Gunneridae</taxon>
        <taxon>Pentapetalae</taxon>
        <taxon>rosids</taxon>
        <taxon>malvids</taxon>
        <taxon>Brassicales</taxon>
        <taxon>Brassicaceae</taxon>
        <taxon>Brassiceae</taxon>
        <taxon>Brassica</taxon>
    </lineage>
</organism>
<keyword evidence="1" id="KW-1133">Transmembrane helix</keyword>
<gene>
    <name evidence="3" type="ORF">Bca52824_006720</name>
</gene>
<evidence type="ECO:0000313" key="4">
    <source>
        <dbReference type="Proteomes" id="UP000886595"/>
    </source>
</evidence>
<comment type="caution">
    <text evidence="3">The sequence shown here is derived from an EMBL/GenBank/DDBJ whole genome shotgun (WGS) entry which is preliminary data.</text>
</comment>
<dbReference type="SUPFAM" id="SSF81665">
    <property type="entry name" value="Calcium ATPase, transmembrane domain M"/>
    <property type="match status" value="1"/>
</dbReference>
<dbReference type="InterPro" id="IPR023298">
    <property type="entry name" value="ATPase_P-typ_TM_dom_sf"/>
</dbReference>
<dbReference type="Proteomes" id="UP000886595">
    <property type="component" value="Unassembled WGS sequence"/>
</dbReference>
<dbReference type="AlphaFoldDB" id="A0A8X8B776"/>
<dbReference type="Gene3D" id="1.20.1110.10">
    <property type="entry name" value="Calcium-transporting ATPase, transmembrane domain"/>
    <property type="match status" value="1"/>
</dbReference>
<sequence>MTVSFALHFVILYVPFFAQVFGIVPPSMNEWLLVLAVSLLVILIDEVLKFVGRLKSGYHYSICTPPNKQKTE</sequence>
<dbReference type="EMBL" id="JAAMPC010000002">
    <property type="protein sequence ID" value="KAG2323992.1"/>
    <property type="molecule type" value="Genomic_DNA"/>
</dbReference>
<evidence type="ECO:0000313" key="3">
    <source>
        <dbReference type="EMBL" id="KAG2323992.1"/>
    </source>
</evidence>
<dbReference type="InterPro" id="IPR006068">
    <property type="entry name" value="ATPase_P-typ_cation-transptr_C"/>
</dbReference>
<name>A0A8X8B776_BRACI</name>
<feature type="transmembrane region" description="Helical" evidence="1">
    <location>
        <begin position="32"/>
        <end position="51"/>
    </location>
</feature>
<keyword evidence="1" id="KW-0812">Transmembrane</keyword>
<evidence type="ECO:0000259" key="2">
    <source>
        <dbReference type="Pfam" id="PF00689"/>
    </source>
</evidence>
<keyword evidence="1" id="KW-0472">Membrane</keyword>
<dbReference type="Pfam" id="PF00689">
    <property type="entry name" value="Cation_ATPase_C"/>
    <property type="match status" value="1"/>
</dbReference>
<dbReference type="OrthoDB" id="3352408at2759"/>